<sequence length="147" mass="15288">MALALMGPGGGGSNKEISKMKSTRLWTNANSFKNFDGNGIKGGPGSTPNIPLSNLTDYDVLAIACKLYTNSSNDNPFINYIGVKEQILNGKNGGLFILCGGTGGSAGVFRNARLLSTGLCVTWDTGSLDGEHVSNDGAIPLYVDGLK</sequence>
<dbReference type="InterPro" id="IPR029039">
    <property type="entry name" value="Flavoprotein-like_sf"/>
</dbReference>
<organism evidence="1">
    <name type="scientific">Siphoviridae sp. ct3o911</name>
    <dbReference type="NCBI Taxonomy" id="2827560"/>
    <lineage>
        <taxon>Viruses</taxon>
        <taxon>Duplodnaviria</taxon>
        <taxon>Heunggongvirae</taxon>
        <taxon>Uroviricota</taxon>
        <taxon>Caudoviricetes</taxon>
    </lineage>
</organism>
<accession>A0A8S5LJG4</accession>
<name>A0A8S5LJG4_9CAUD</name>
<evidence type="ECO:0000313" key="1">
    <source>
        <dbReference type="EMBL" id="DAD70196.1"/>
    </source>
</evidence>
<proteinExistence type="predicted"/>
<dbReference type="EMBL" id="BK015861">
    <property type="protein sequence ID" value="DAD70196.1"/>
    <property type="molecule type" value="Genomic_DNA"/>
</dbReference>
<reference evidence="1" key="1">
    <citation type="journal article" date="2021" name="Proc. Natl. Acad. Sci. U.S.A.">
        <title>A Catalog of Tens of Thousands of Viruses from Human Metagenomes Reveals Hidden Associations with Chronic Diseases.</title>
        <authorList>
            <person name="Tisza M.J."/>
            <person name="Buck C.B."/>
        </authorList>
    </citation>
    <scope>NUCLEOTIDE SEQUENCE</scope>
    <source>
        <strain evidence="1">Ct3o911</strain>
    </source>
</reference>
<protein>
    <submittedName>
        <fullName evidence="1">Uncharacterized protein</fullName>
    </submittedName>
</protein>
<dbReference type="SUPFAM" id="SSF52218">
    <property type="entry name" value="Flavoproteins"/>
    <property type="match status" value="1"/>
</dbReference>